<evidence type="ECO:0000256" key="1">
    <source>
        <dbReference type="SAM" id="Coils"/>
    </source>
</evidence>
<evidence type="ECO:0000256" key="2">
    <source>
        <dbReference type="SAM" id="SignalP"/>
    </source>
</evidence>
<gene>
    <name evidence="3" type="ORF">SAMN06265348_103255</name>
</gene>
<accession>A0A521C7R3</accession>
<dbReference type="OrthoDB" id="655527at2"/>
<feature type="coiled-coil region" evidence="1">
    <location>
        <begin position="344"/>
        <end position="378"/>
    </location>
</feature>
<dbReference type="Proteomes" id="UP000320300">
    <property type="component" value="Unassembled WGS sequence"/>
</dbReference>
<organism evidence="3 4">
    <name type="scientific">Pedobacter westerhofensis</name>
    <dbReference type="NCBI Taxonomy" id="425512"/>
    <lineage>
        <taxon>Bacteria</taxon>
        <taxon>Pseudomonadati</taxon>
        <taxon>Bacteroidota</taxon>
        <taxon>Sphingobacteriia</taxon>
        <taxon>Sphingobacteriales</taxon>
        <taxon>Sphingobacteriaceae</taxon>
        <taxon>Pedobacter</taxon>
    </lineage>
</organism>
<sequence length="380" mass="40769">MKNLKPLFQVILFFLSATACAQVTEFRYNGAADVLFSFPPRGSGGRALVHDDGNVLALNYGGDFSGGVTIGTTFFFKPGKLGIGTAVPKASLDVFGTALTGGVSTDPTSSYGNLNFLTNSGKLFIGWNRTGGGGETDFISNAQGGDKGGFAFYNHDNSGNQRQLMNIFANGNVGIGTNIPQASLDIKGAFSTGGVSTDSTSPYGNLNFLTNSGKLFIGWNRTAGGGETDFIANAQGGDKGGFAFYNHDNNGNEQQLMFLQANGNLGIGTPNPNGYKLAVNGNVHAKEVNITIDAATWPDYIFEPLYKLMPLSELDQFIIKNKHLPEIPSSTQIEKQGINVADMNAKLLKKVEELTLYLMELKRDNDKLTERVQLLEKSRN</sequence>
<keyword evidence="2" id="KW-0732">Signal</keyword>
<reference evidence="3 4" key="1">
    <citation type="submission" date="2017-05" db="EMBL/GenBank/DDBJ databases">
        <authorList>
            <person name="Varghese N."/>
            <person name="Submissions S."/>
        </authorList>
    </citation>
    <scope>NUCLEOTIDE SEQUENCE [LARGE SCALE GENOMIC DNA]</scope>
    <source>
        <strain evidence="3 4">DSM 19036</strain>
    </source>
</reference>
<dbReference type="EMBL" id="FXTN01000003">
    <property type="protein sequence ID" value="SMO54841.1"/>
    <property type="molecule type" value="Genomic_DNA"/>
</dbReference>
<dbReference type="AlphaFoldDB" id="A0A521C7R3"/>
<feature type="signal peptide" evidence="2">
    <location>
        <begin position="1"/>
        <end position="21"/>
    </location>
</feature>
<name>A0A521C7R3_9SPHI</name>
<keyword evidence="4" id="KW-1185">Reference proteome</keyword>
<protein>
    <submittedName>
        <fullName evidence="3">Uncharacterized protein</fullName>
    </submittedName>
</protein>
<evidence type="ECO:0000313" key="4">
    <source>
        <dbReference type="Proteomes" id="UP000320300"/>
    </source>
</evidence>
<dbReference type="PROSITE" id="PS51257">
    <property type="entry name" value="PROKAR_LIPOPROTEIN"/>
    <property type="match status" value="1"/>
</dbReference>
<dbReference type="RefSeq" id="WP_142527452.1">
    <property type="nucleotide sequence ID" value="NZ_CBCSJO010000004.1"/>
</dbReference>
<proteinExistence type="predicted"/>
<evidence type="ECO:0000313" key="3">
    <source>
        <dbReference type="EMBL" id="SMO54841.1"/>
    </source>
</evidence>
<feature type="chain" id="PRO_5021875249" evidence="2">
    <location>
        <begin position="22"/>
        <end position="380"/>
    </location>
</feature>
<keyword evidence="1" id="KW-0175">Coiled coil</keyword>